<dbReference type="InterPro" id="IPR036397">
    <property type="entry name" value="RNaseH_sf"/>
</dbReference>
<evidence type="ECO:0000256" key="4">
    <source>
        <dbReference type="ARBA" id="ARBA00022759"/>
    </source>
</evidence>
<evidence type="ECO:0000259" key="7">
    <source>
        <dbReference type="PROSITE" id="PS50994"/>
    </source>
</evidence>
<evidence type="ECO:0000256" key="5">
    <source>
        <dbReference type="ARBA" id="ARBA00022801"/>
    </source>
</evidence>
<name>A0A5J4N5W6_9TREM</name>
<dbReference type="PANTHER" id="PTHR38681:SF1">
    <property type="entry name" value="RETROVIRUS-RELATED POL POLYPROTEIN FROM TRANSPOSON 412-LIKE PROTEIN"/>
    <property type="match status" value="1"/>
</dbReference>
<dbReference type="Gene3D" id="3.30.420.10">
    <property type="entry name" value="Ribonuclease H-like superfamily/Ribonuclease H"/>
    <property type="match status" value="1"/>
</dbReference>
<evidence type="ECO:0000313" key="9">
    <source>
        <dbReference type="Proteomes" id="UP000324629"/>
    </source>
</evidence>
<dbReference type="GO" id="GO:0015074">
    <property type="term" value="P:DNA integration"/>
    <property type="evidence" value="ECO:0007669"/>
    <property type="project" value="InterPro"/>
</dbReference>
<evidence type="ECO:0000256" key="6">
    <source>
        <dbReference type="ARBA" id="ARBA00022918"/>
    </source>
</evidence>
<keyword evidence="2" id="KW-0548">Nucleotidyltransferase</keyword>
<keyword evidence="9" id="KW-1185">Reference proteome</keyword>
<gene>
    <name evidence="8" type="ORF">DEA37_0006525</name>
</gene>
<keyword evidence="5" id="KW-0378">Hydrolase</keyword>
<accession>A0A5J4N5W6</accession>
<organism evidence="8 9">
    <name type="scientific">Paragonimus westermani</name>
    <dbReference type="NCBI Taxonomy" id="34504"/>
    <lineage>
        <taxon>Eukaryota</taxon>
        <taxon>Metazoa</taxon>
        <taxon>Spiralia</taxon>
        <taxon>Lophotrochozoa</taxon>
        <taxon>Platyhelminthes</taxon>
        <taxon>Trematoda</taxon>
        <taxon>Digenea</taxon>
        <taxon>Plagiorchiida</taxon>
        <taxon>Troglotremata</taxon>
        <taxon>Troglotrematidae</taxon>
        <taxon>Paragonimus</taxon>
    </lineage>
</organism>
<keyword evidence="1" id="KW-0808">Transferase</keyword>
<comment type="caution">
    <text evidence="8">The sequence shown here is derived from an EMBL/GenBank/DDBJ whole genome shotgun (WGS) entry which is preliminary data.</text>
</comment>
<dbReference type="InterPro" id="IPR012337">
    <property type="entry name" value="RNaseH-like_sf"/>
</dbReference>
<feature type="domain" description="Integrase catalytic" evidence="7">
    <location>
        <begin position="33"/>
        <end position="203"/>
    </location>
</feature>
<evidence type="ECO:0000256" key="3">
    <source>
        <dbReference type="ARBA" id="ARBA00022722"/>
    </source>
</evidence>
<dbReference type="SUPFAM" id="SSF56672">
    <property type="entry name" value="DNA/RNA polymerases"/>
    <property type="match status" value="1"/>
</dbReference>
<dbReference type="Pfam" id="PF17917">
    <property type="entry name" value="RT_RNaseH"/>
    <property type="match status" value="1"/>
</dbReference>
<evidence type="ECO:0000256" key="1">
    <source>
        <dbReference type="ARBA" id="ARBA00022679"/>
    </source>
</evidence>
<dbReference type="AlphaFoldDB" id="A0A5J4N5W6"/>
<reference evidence="8 9" key="1">
    <citation type="journal article" date="2019" name="Gigascience">
        <title>Whole-genome sequence of the oriental lung fluke Paragonimus westermani.</title>
        <authorList>
            <person name="Oey H."/>
            <person name="Zakrzewski M."/>
            <person name="Narain K."/>
            <person name="Devi K.R."/>
            <person name="Agatsuma T."/>
            <person name="Nawaratna S."/>
            <person name="Gobert G.N."/>
            <person name="Jones M.K."/>
            <person name="Ragan M.A."/>
            <person name="McManus D.P."/>
            <person name="Krause L."/>
        </authorList>
    </citation>
    <scope>NUCLEOTIDE SEQUENCE [LARGE SCALE GENOMIC DNA]</scope>
    <source>
        <strain evidence="8 9">IND2009</strain>
    </source>
</reference>
<proteinExistence type="predicted"/>
<dbReference type="SUPFAM" id="SSF53098">
    <property type="entry name" value="Ribonuclease H-like"/>
    <property type="match status" value="1"/>
</dbReference>
<dbReference type="Pfam" id="PF00665">
    <property type="entry name" value="rve"/>
    <property type="match status" value="1"/>
</dbReference>
<keyword evidence="4" id="KW-0255">Endonuclease</keyword>
<dbReference type="PANTHER" id="PTHR38681">
    <property type="entry name" value="RETROVIRUS-RELATED POL POLYPROTEIN FROM TRANSPOSON 412-LIKE PROTEIN-RELATED"/>
    <property type="match status" value="1"/>
</dbReference>
<evidence type="ECO:0000256" key="2">
    <source>
        <dbReference type="ARBA" id="ARBA00022695"/>
    </source>
</evidence>
<dbReference type="GO" id="GO:0003964">
    <property type="term" value="F:RNA-directed DNA polymerase activity"/>
    <property type="evidence" value="ECO:0007669"/>
    <property type="project" value="UniProtKB-KW"/>
</dbReference>
<keyword evidence="3" id="KW-0540">Nuclease</keyword>
<sequence length="501" mass="56529">MPFGLRNAAQTFQRFMDQVKSKVHCHTVTSSGNFLTPDARFSHIHVDLVGLLPSSNGKTFMFTCVDRFTRWPVVVPLSDISSATVARAFLELWIANFGVPLIGTANRGSQFQSALFRSLTHPLGCEHIRTTAYHPASNGIVERFHRQLKTSLMAQSTQSWTERLPLTLLSIRSVLKEDIQCSTAELVYGTSLRLPVRRSLRPPFDGPFKVISRTDKVFTIERCGKQVTVSVDRLKPVYADTRLEFPSQTCSHEAELQRPETPIPFNPRTFDSLTAIDNNDKGSSYPHPSTEQTYTTLSTFLPPFPLRPATRSDLLALIHFLRHFRPYPLGKPFKVGTDHQSLQWLRNLRDLEGQVARWQERSRECDFVNKYRRVSRHGNADDLLRVTVLNEVNTTPVCDAHTSRAEDQVNDLHVANICKHRAKGSPKPSATDIRQKLFDEPALWGHWNDLKLIDGVLCCIDQSGLKLITPGLKVAAVLLKIHTKLGRGGQSETEAAVCQRY</sequence>
<keyword evidence="6" id="KW-0695">RNA-directed DNA polymerase</keyword>
<dbReference type="InterPro" id="IPR043502">
    <property type="entry name" value="DNA/RNA_pol_sf"/>
</dbReference>
<dbReference type="Proteomes" id="UP000324629">
    <property type="component" value="Unassembled WGS sequence"/>
</dbReference>
<evidence type="ECO:0000313" key="8">
    <source>
        <dbReference type="EMBL" id="KAA3670894.1"/>
    </source>
</evidence>
<dbReference type="InterPro" id="IPR041373">
    <property type="entry name" value="RT_RNaseH"/>
</dbReference>
<dbReference type="PROSITE" id="PS50994">
    <property type="entry name" value="INTEGRASE"/>
    <property type="match status" value="1"/>
</dbReference>
<protein>
    <recommendedName>
        <fullName evidence="7">Integrase catalytic domain-containing protein</fullName>
    </recommendedName>
</protein>
<dbReference type="GO" id="GO:0003676">
    <property type="term" value="F:nucleic acid binding"/>
    <property type="evidence" value="ECO:0007669"/>
    <property type="project" value="InterPro"/>
</dbReference>
<dbReference type="GO" id="GO:0016787">
    <property type="term" value="F:hydrolase activity"/>
    <property type="evidence" value="ECO:0007669"/>
    <property type="project" value="UniProtKB-KW"/>
</dbReference>
<dbReference type="EMBL" id="QNGE01007892">
    <property type="protein sequence ID" value="KAA3670894.1"/>
    <property type="molecule type" value="Genomic_DNA"/>
</dbReference>
<dbReference type="GO" id="GO:0004519">
    <property type="term" value="F:endonuclease activity"/>
    <property type="evidence" value="ECO:0007669"/>
    <property type="project" value="UniProtKB-KW"/>
</dbReference>
<dbReference type="InterPro" id="IPR001584">
    <property type="entry name" value="Integrase_cat-core"/>
</dbReference>